<organism evidence="2 3">
    <name type="scientific">Dryococelus australis</name>
    <dbReference type="NCBI Taxonomy" id="614101"/>
    <lineage>
        <taxon>Eukaryota</taxon>
        <taxon>Metazoa</taxon>
        <taxon>Ecdysozoa</taxon>
        <taxon>Arthropoda</taxon>
        <taxon>Hexapoda</taxon>
        <taxon>Insecta</taxon>
        <taxon>Pterygota</taxon>
        <taxon>Neoptera</taxon>
        <taxon>Polyneoptera</taxon>
        <taxon>Phasmatodea</taxon>
        <taxon>Verophasmatodea</taxon>
        <taxon>Anareolatae</taxon>
        <taxon>Phasmatidae</taxon>
        <taxon>Eurycanthinae</taxon>
        <taxon>Dryococelus</taxon>
    </lineage>
</organism>
<dbReference type="Proteomes" id="UP001159363">
    <property type="component" value="Chromosome 11"/>
</dbReference>
<reference evidence="2 3" key="1">
    <citation type="submission" date="2023-02" db="EMBL/GenBank/DDBJ databases">
        <title>LHISI_Scaffold_Assembly.</title>
        <authorList>
            <person name="Stuart O.P."/>
            <person name="Cleave R."/>
            <person name="Magrath M.J.L."/>
            <person name="Mikheyev A.S."/>
        </authorList>
    </citation>
    <scope>NUCLEOTIDE SEQUENCE [LARGE SCALE GENOMIC DNA]</scope>
    <source>
        <strain evidence="2">Daus_M_001</strain>
        <tissue evidence="2">Leg muscle</tissue>
    </source>
</reference>
<proteinExistence type="predicted"/>
<sequence length="1285" mass="142352">MPRRLIRQAFAQLDEFEIDRIVGLREAGWSFCLLCESVLDAVGTGEYTQPSGRHWWTTRTENRFIVQQAVSISNDIAANYPKTCDGNCGNSRGYQHYTQAGSRAGSAVAASIATRPPSSSEETSWPASRSMDTGPRRRGVMVSGAIPCDHRTLLVVNTDGAAYSLTTTFAARPHTARVSLACLRDVHVIRGHHFSPIENVLEQIGWTSTLTSVDYDLFGGSAVPAVEQSRNLPQYGHVVSVPAALCLYTQKTLNFPHKQHSNGFRDTILPTNAKTLVLAVSKTFRLMFAIRVLKTANRARFEVLFLLQRKQIDNVKSQTNRNILSIKLAPLRRHSSRDVVLHRKEYLRTAIQLSRCFAELSFGETVIWEKSPCGTGMKGRGKREIPENIRRQTASSGAVPTCGNPVTQPEIERGPPWWEASEHSWKCLQDIHGDSSPFLLLPFHELSNGFWPRLTSSHPAIQFVPKKFYRVEVGALGGPVQSANIVVGASVFMLPWTNTSGPTPKSVKHTSTDVLNYLSSRVPKYCLLDWKAEGSLLVSSSSACRMGAARELNVFECSAFIGYHICQQSIRDISALIRFPKLIIGDVVGYQALRKVVWCDTIIYEFRSASDCASGIVIVRQELRQMGFKSQVPADYLHISSVNAYGSMKSSATGMSTTSDGRIWVWQMPGKRFMRDCVVSVVKYEGEWAIMEMTWYSRNTMGHAKGGSLEEHLDWLSVVNDRGLEDQFDDEEITSVCFSMTILSAIAHALFCSQMTQWMCSRTGSLPNRIEAEDIAMKVTYPTLAGRQAARGWNSRHAGGRAERAVITAAERTWEVALHPPSHTLSRSPASPFKCRYSPARRISVLTSPPPSPGTTSNWPCIDPPCGVAEARSRPHSYGPLHSPLVVYLAAIQTRPQSSITVRLSVSSTVRSLETEKDAGRRNSGDETCHSLKMVPEISNSPPEMFQGRHLENMHSHITVENSKRLNDSYPYEVLQKMAAMNGHSHSLFCVSGDDVETVSGMFATRLHLTSGSEDIDIATLVSNQTNYFKKREESLLQISFIVALSCTLQRDVKGLDVLGRVHTCGHIPRRTAAAPQVRVHALVHISQARGTLLRGRVDIVRTSAPGRIGREAKGTLVCLLLLYPMETNARSTDLLDTGLIPPALNVAELQKRSDNNYAVATDELRRNVFANFYMHPHCLILDLLVTNKYVRMSQKNGADGLQENASAQNHLQQLLKTLGLGFTTKEQCEAVSNSPTTTANTNLASFHEGDARNSQSLLTHSAEMFRRNSGSLQEVGRYSPPSIH</sequence>
<comment type="caution">
    <text evidence="2">The sequence shown here is derived from an EMBL/GenBank/DDBJ whole genome shotgun (WGS) entry which is preliminary data.</text>
</comment>
<evidence type="ECO:0000256" key="1">
    <source>
        <dbReference type="SAM" id="MobiDB-lite"/>
    </source>
</evidence>
<accession>A0ABQ9GH34</accession>
<dbReference type="EMBL" id="JARBHB010000012">
    <property type="protein sequence ID" value="KAJ8871350.1"/>
    <property type="molecule type" value="Genomic_DNA"/>
</dbReference>
<name>A0ABQ9GH34_9NEOP</name>
<feature type="region of interest" description="Disordered" evidence="1">
    <location>
        <begin position="108"/>
        <end position="137"/>
    </location>
</feature>
<keyword evidence="3" id="KW-1185">Reference proteome</keyword>
<feature type="compositionally biased region" description="Polar residues" evidence="1">
    <location>
        <begin position="116"/>
        <end position="131"/>
    </location>
</feature>
<gene>
    <name evidence="2" type="ORF">PR048_027667</name>
</gene>
<protein>
    <submittedName>
        <fullName evidence="2">Uncharacterized protein</fullName>
    </submittedName>
</protein>
<evidence type="ECO:0000313" key="3">
    <source>
        <dbReference type="Proteomes" id="UP001159363"/>
    </source>
</evidence>
<evidence type="ECO:0000313" key="2">
    <source>
        <dbReference type="EMBL" id="KAJ8871350.1"/>
    </source>
</evidence>